<dbReference type="GO" id="GO:0008360">
    <property type="term" value="P:regulation of cell shape"/>
    <property type="evidence" value="ECO:0007669"/>
    <property type="project" value="UniProtKB-KW"/>
</dbReference>
<keyword evidence="2" id="KW-1003">Cell membrane</keyword>
<dbReference type="Pfam" id="PF03023">
    <property type="entry name" value="MurJ"/>
    <property type="match status" value="1"/>
</dbReference>
<dbReference type="InterPro" id="IPR051050">
    <property type="entry name" value="Lipid_II_flippase_MurJ/MviN"/>
</dbReference>
<dbReference type="PANTHER" id="PTHR47019">
    <property type="entry name" value="LIPID II FLIPPASE MURJ"/>
    <property type="match status" value="1"/>
</dbReference>
<keyword evidence="10" id="KW-1185">Reference proteome</keyword>
<feature type="transmembrane region" description="Helical" evidence="8">
    <location>
        <begin position="413"/>
        <end position="435"/>
    </location>
</feature>
<evidence type="ECO:0000256" key="4">
    <source>
        <dbReference type="ARBA" id="ARBA00022960"/>
    </source>
</evidence>
<keyword evidence="6 8" id="KW-1133">Transmembrane helix</keyword>
<comment type="subcellular location">
    <subcellularLocation>
        <location evidence="1">Cell membrane</location>
        <topology evidence="1">Multi-pass membrane protein</topology>
    </subcellularLocation>
</comment>
<dbReference type="GO" id="GO:0015648">
    <property type="term" value="F:lipid-linked peptidoglycan transporter activity"/>
    <property type="evidence" value="ECO:0007669"/>
    <property type="project" value="TreeGrafter"/>
</dbReference>
<sequence>MTAATPAPPTTGSGEPQGARGIGRATALVSVLNLTSRATGLLRVVAMSAALGATALGDTYQAANLVSNILFELLAGGLLSAALVPTFVDLVDRGRREDAARLGGILLGAALVALTAVVAAALLLADQLMGLLTAGVEDPGLRADQRALGVFLLWFFLPQVLLYACGSVATALLHAERRFVAAAIAPVFNNLVVISAMGAFWLLRDGAPPSLDLDLVEKLVLGAGATVGVLAMTLVPLVALRRTDLTLRPRWDLHDPRLRPLAAQGAWAAGHLGLNQVFAMATVVVAGRVSGGVVAYQVAFTFFLLPYALLANPLTTTLYPRLAAAVAAGRPHEAADDVSWGLRSMSFILLPASVLIGVLARPLLEVVRLGNLDVAGADLVALTTSGYMVGLLGYAASFLLTRAAYAAGDTRSPTLVSLVATGVGAVVLVVGTEVLDGDARLLVLGLTHAGVVTASALGLLPALRRRIGTVRLSATILRDAAFAALAGVAAWGVASSIGIDTRLAAVGSLTLGGLGGALAYVGLHALAHSDELRVLRRPGRVLR</sequence>
<evidence type="ECO:0000313" key="10">
    <source>
        <dbReference type="Proteomes" id="UP000334019"/>
    </source>
</evidence>
<evidence type="ECO:0000256" key="3">
    <source>
        <dbReference type="ARBA" id="ARBA00022692"/>
    </source>
</evidence>
<evidence type="ECO:0000256" key="8">
    <source>
        <dbReference type="SAM" id="Phobius"/>
    </source>
</evidence>
<dbReference type="GO" id="GO:0005886">
    <property type="term" value="C:plasma membrane"/>
    <property type="evidence" value="ECO:0007669"/>
    <property type="project" value="UniProtKB-SubCell"/>
</dbReference>
<feature type="transmembrane region" description="Helical" evidence="8">
    <location>
        <begin position="441"/>
        <end position="460"/>
    </location>
</feature>
<keyword evidence="7 8" id="KW-0472">Membrane</keyword>
<evidence type="ECO:0000313" key="9">
    <source>
        <dbReference type="EMBL" id="QGG95225.1"/>
    </source>
</evidence>
<evidence type="ECO:0000256" key="6">
    <source>
        <dbReference type="ARBA" id="ARBA00022989"/>
    </source>
</evidence>
<dbReference type="EMBL" id="CP045851">
    <property type="protein sequence ID" value="QGG95225.1"/>
    <property type="molecule type" value="Genomic_DNA"/>
</dbReference>
<dbReference type="GO" id="GO:0034204">
    <property type="term" value="P:lipid translocation"/>
    <property type="evidence" value="ECO:0007669"/>
    <property type="project" value="TreeGrafter"/>
</dbReference>
<gene>
    <name evidence="9" type="ORF">GH723_09035</name>
</gene>
<feature type="transmembrane region" description="Helical" evidence="8">
    <location>
        <begin position="480"/>
        <end position="499"/>
    </location>
</feature>
<keyword evidence="3 8" id="KW-0812">Transmembrane</keyword>
<organism evidence="9 10">
    <name type="scientific">Actinomarinicola tropica</name>
    <dbReference type="NCBI Taxonomy" id="2789776"/>
    <lineage>
        <taxon>Bacteria</taxon>
        <taxon>Bacillati</taxon>
        <taxon>Actinomycetota</taxon>
        <taxon>Acidimicrobiia</taxon>
        <taxon>Acidimicrobiales</taxon>
        <taxon>Iamiaceae</taxon>
        <taxon>Actinomarinicola</taxon>
    </lineage>
</organism>
<evidence type="ECO:0000256" key="1">
    <source>
        <dbReference type="ARBA" id="ARBA00004651"/>
    </source>
</evidence>
<proteinExistence type="predicted"/>
<dbReference type="InterPro" id="IPR004268">
    <property type="entry name" value="MurJ"/>
</dbReference>
<protein>
    <submittedName>
        <fullName evidence="9">Oligosaccharide flippase family protein</fullName>
    </submittedName>
</protein>
<keyword evidence="5" id="KW-0573">Peptidoglycan synthesis</keyword>
<accession>A0A5Q2RPT4</accession>
<evidence type="ECO:0000256" key="5">
    <source>
        <dbReference type="ARBA" id="ARBA00022984"/>
    </source>
</evidence>
<dbReference type="Proteomes" id="UP000334019">
    <property type="component" value="Chromosome"/>
</dbReference>
<feature type="transmembrane region" description="Helical" evidence="8">
    <location>
        <begin position="151"/>
        <end position="173"/>
    </location>
</feature>
<feature type="transmembrane region" description="Helical" evidence="8">
    <location>
        <begin position="505"/>
        <end position="527"/>
    </location>
</feature>
<feature type="transmembrane region" description="Helical" evidence="8">
    <location>
        <begin position="380"/>
        <end position="401"/>
    </location>
</feature>
<feature type="transmembrane region" description="Helical" evidence="8">
    <location>
        <begin position="102"/>
        <end position="125"/>
    </location>
</feature>
<feature type="transmembrane region" description="Helical" evidence="8">
    <location>
        <begin position="219"/>
        <end position="240"/>
    </location>
</feature>
<evidence type="ECO:0000256" key="7">
    <source>
        <dbReference type="ARBA" id="ARBA00023136"/>
    </source>
</evidence>
<dbReference type="RefSeq" id="WP_153759333.1">
    <property type="nucleotide sequence ID" value="NZ_CP045851.1"/>
</dbReference>
<evidence type="ECO:0000256" key="2">
    <source>
        <dbReference type="ARBA" id="ARBA00022475"/>
    </source>
</evidence>
<dbReference type="PANTHER" id="PTHR47019:SF1">
    <property type="entry name" value="LIPID II FLIPPASE MURJ"/>
    <property type="match status" value="1"/>
</dbReference>
<feature type="transmembrane region" description="Helical" evidence="8">
    <location>
        <begin position="180"/>
        <end position="203"/>
    </location>
</feature>
<keyword evidence="4" id="KW-0133">Cell shape</keyword>
<feature type="transmembrane region" description="Helical" evidence="8">
    <location>
        <begin position="293"/>
        <end position="311"/>
    </location>
</feature>
<dbReference type="PRINTS" id="PR01806">
    <property type="entry name" value="VIRFACTRMVIN"/>
</dbReference>
<dbReference type="KEGG" id="atq:GH723_09035"/>
<dbReference type="AlphaFoldDB" id="A0A5Q2RPT4"/>
<reference evidence="9 10" key="1">
    <citation type="submission" date="2019-11" db="EMBL/GenBank/DDBJ databases">
        <authorList>
            <person name="He Y."/>
        </authorList>
    </citation>
    <scope>NUCLEOTIDE SEQUENCE [LARGE SCALE GENOMIC DNA]</scope>
    <source>
        <strain evidence="9 10">SCSIO 58843</strain>
    </source>
</reference>
<dbReference type="GO" id="GO:0009252">
    <property type="term" value="P:peptidoglycan biosynthetic process"/>
    <property type="evidence" value="ECO:0007669"/>
    <property type="project" value="UniProtKB-KW"/>
</dbReference>
<name>A0A5Q2RPT4_9ACTN</name>
<feature type="transmembrane region" description="Helical" evidence="8">
    <location>
        <begin position="69"/>
        <end position="90"/>
    </location>
</feature>